<reference evidence="2" key="1">
    <citation type="submission" date="2019-12" db="EMBL/GenBank/DDBJ databases">
        <title>Clostridiaceae gen. nov. sp. nov., isolated from sediment in Xinjiang, China.</title>
        <authorList>
            <person name="Zhang R."/>
        </authorList>
    </citation>
    <scope>NUCLEOTIDE SEQUENCE</scope>
    <source>
        <strain evidence="2">D2Q-11</strain>
    </source>
</reference>
<dbReference type="RefSeq" id="WP_203367444.1">
    <property type="nucleotide sequence ID" value="NZ_WSFT01000051.1"/>
</dbReference>
<proteinExistence type="predicted"/>
<protein>
    <submittedName>
        <fullName evidence="2">BCCT family transporter</fullName>
    </submittedName>
</protein>
<evidence type="ECO:0000313" key="2">
    <source>
        <dbReference type="EMBL" id="MBS4539522.1"/>
    </source>
</evidence>
<keyword evidence="1" id="KW-1133">Transmembrane helix</keyword>
<evidence type="ECO:0000313" key="3">
    <source>
        <dbReference type="Proteomes" id="UP000724672"/>
    </source>
</evidence>
<dbReference type="Proteomes" id="UP000724672">
    <property type="component" value="Unassembled WGS sequence"/>
</dbReference>
<keyword evidence="1" id="KW-0812">Transmembrane</keyword>
<gene>
    <name evidence="2" type="ORF">GOQ27_13685</name>
</gene>
<evidence type="ECO:0000256" key="1">
    <source>
        <dbReference type="SAM" id="Phobius"/>
    </source>
</evidence>
<dbReference type="AlphaFoldDB" id="A0A942V416"/>
<comment type="caution">
    <text evidence="2">The sequence shown here is derived from an EMBL/GenBank/DDBJ whole genome shotgun (WGS) entry which is preliminary data.</text>
</comment>
<sequence length="82" mass="9593">MSFYGRFVTAILLIGGEQVLSTLQTAVISNRLPFAVILIIMSILLVKNLHDSYKKQTRIKEVHRYKKIYDHHIRPTKDINRK</sequence>
<dbReference type="EMBL" id="WSFT01000051">
    <property type="protein sequence ID" value="MBS4539522.1"/>
    <property type="molecule type" value="Genomic_DNA"/>
</dbReference>
<keyword evidence="3" id="KW-1185">Reference proteome</keyword>
<keyword evidence="1" id="KW-0472">Membrane</keyword>
<organism evidence="2 3">
    <name type="scientific">Anaeromonas frigoriresistens</name>
    <dbReference type="NCBI Taxonomy" id="2683708"/>
    <lineage>
        <taxon>Bacteria</taxon>
        <taxon>Bacillati</taxon>
        <taxon>Bacillota</taxon>
        <taxon>Tissierellia</taxon>
        <taxon>Tissierellales</taxon>
        <taxon>Thermohalobacteraceae</taxon>
        <taxon>Anaeromonas</taxon>
    </lineage>
</organism>
<accession>A0A942V416</accession>
<name>A0A942V416_9FIRM</name>
<feature type="transmembrane region" description="Helical" evidence="1">
    <location>
        <begin position="32"/>
        <end position="50"/>
    </location>
</feature>